<proteinExistence type="inferred from homology"/>
<dbReference type="PANTHER" id="PTHR43649">
    <property type="entry name" value="ARABINOSE-BINDING PROTEIN-RELATED"/>
    <property type="match status" value="1"/>
</dbReference>
<feature type="region of interest" description="Disordered" evidence="5">
    <location>
        <begin position="29"/>
        <end position="51"/>
    </location>
</feature>
<accession>A0A173WJC5</accession>
<keyword evidence="4 6" id="KW-0732">Signal</keyword>
<evidence type="ECO:0000313" key="7">
    <source>
        <dbReference type="EMBL" id="CUN39076.1"/>
    </source>
</evidence>
<dbReference type="SUPFAM" id="SSF53850">
    <property type="entry name" value="Periplasmic binding protein-like II"/>
    <property type="match status" value="1"/>
</dbReference>
<evidence type="ECO:0000256" key="4">
    <source>
        <dbReference type="ARBA" id="ARBA00022729"/>
    </source>
</evidence>
<protein>
    <submittedName>
        <fullName evidence="7">Extracellular solute-binding protein</fullName>
    </submittedName>
</protein>
<dbReference type="InterPro" id="IPR050490">
    <property type="entry name" value="Bact_solute-bd_prot1"/>
</dbReference>
<dbReference type="Pfam" id="PF13416">
    <property type="entry name" value="SBP_bac_8"/>
    <property type="match status" value="1"/>
</dbReference>
<evidence type="ECO:0000256" key="3">
    <source>
        <dbReference type="ARBA" id="ARBA00022448"/>
    </source>
</evidence>
<dbReference type="EMBL" id="CYZE01000001">
    <property type="protein sequence ID" value="CUN39076.1"/>
    <property type="molecule type" value="Genomic_DNA"/>
</dbReference>
<feature type="signal peptide" evidence="6">
    <location>
        <begin position="1"/>
        <end position="20"/>
    </location>
</feature>
<dbReference type="PANTHER" id="PTHR43649:SF31">
    <property type="entry name" value="SN-GLYCEROL-3-PHOSPHATE-BINDING PERIPLASMIC PROTEIN UGPB"/>
    <property type="match status" value="1"/>
</dbReference>
<dbReference type="AlphaFoldDB" id="A0A173WJC5"/>
<gene>
    <name evidence="7" type="ORF">ERS852407_00038</name>
</gene>
<evidence type="ECO:0000256" key="2">
    <source>
        <dbReference type="ARBA" id="ARBA00008520"/>
    </source>
</evidence>
<feature type="compositionally biased region" description="Polar residues" evidence="5">
    <location>
        <begin position="35"/>
        <end position="51"/>
    </location>
</feature>
<reference evidence="7 8" key="1">
    <citation type="submission" date="2015-09" db="EMBL/GenBank/DDBJ databases">
        <authorList>
            <consortium name="Pathogen Informatics"/>
        </authorList>
    </citation>
    <scope>NUCLEOTIDE SEQUENCE [LARGE SCALE GENOMIC DNA]</scope>
    <source>
        <strain evidence="7 8">2789STDY5608850</strain>
    </source>
</reference>
<dbReference type="GO" id="GO:0030313">
    <property type="term" value="C:cell envelope"/>
    <property type="evidence" value="ECO:0007669"/>
    <property type="project" value="UniProtKB-SubCell"/>
</dbReference>
<evidence type="ECO:0000256" key="6">
    <source>
        <dbReference type="SAM" id="SignalP"/>
    </source>
</evidence>
<organism evidence="7 8">
    <name type="scientific">Hungatella hathewayi</name>
    <dbReference type="NCBI Taxonomy" id="154046"/>
    <lineage>
        <taxon>Bacteria</taxon>
        <taxon>Bacillati</taxon>
        <taxon>Bacillota</taxon>
        <taxon>Clostridia</taxon>
        <taxon>Lachnospirales</taxon>
        <taxon>Lachnospiraceae</taxon>
        <taxon>Hungatella</taxon>
    </lineage>
</organism>
<dbReference type="Gene3D" id="3.40.190.10">
    <property type="entry name" value="Periplasmic binding protein-like II"/>
    <property type="match status" value="1"/>
</dbReference>
<feature type="chain" id="PRO_5039618374" evidence="6">
    <location>
        <begin position="21"/>
        <end position="442"/>
    </location>
</feature>
<evidence type="ECO:0000256" key="5">
    <source>
        <dbReference type="SAM" id="MobiDB-lite"/>
    </source>
</evidence>
<sequence length="442" mass="48659">MTKRMIPMTFTALMAAAALAGCAGKTQESIPAGTQEKTQSEAQSDTVSGGDSTGKVQLNYYAWSEGDYLQDIVDAYNAQSTVAEVKMTQVNSNDYEDKLFTMLAGKNDIDIFNLRSGSMASDLASTGNLVDISQNIKDSGLDLGIYGTGFAETKYDGKFYVLPYRSSSYGLFYNKKMFDEKGIAYPDNLTWDEYGKLAMELTEGEGKDKIYGSYIPDWNSCTYEVLQKGSNLADDDLTPLKIWMGRLNQYYNIDNSHMSFTDMRSSGTDGINFFTTGNCYMYPGGEWSISDALAMLKKNPQLKDTFELGIAMIPQVDKEGEKLTIGGVSTFVGINAASEKQEAAFDFVQFMAGKEAALITASYGAIPAYIDDDVINTFEESIGVDGAGNMLDISKVSETLFIPGYSDITNIYVEELELYLIGEQTLDEAVKNFEERRAELNS</sequence>
<dbReference type="PROSITE" id="PS51257">
    <property type="entry name" value="PROKAR_LIPOPROTEIN"/>
    <property type="match status" value="1"/>
</dbReference>
<comment type="similarity">
    <text evidence="2">Belongs to the bacterial solute-binding protein 1 family.</text>
</comment>
<comment type="subcellular location">
    <subcellularLocation>
        <location evidence="1">Cell envelope</location>
    </subcellularLocation>
</comment>
<dbReference type="RefSeq" id="WP_055652526.1">
    <property type="nucleotide sequence ID" value="NZ_CABIXC010000001.1"/>
</dbReference>
<keyword evidence="3" id="KW-0813">Transport</keyword>
<name>A0A173WJC5_9FIRM</name>
<dbReference type="InterPro" id="IPR006059">
    <property type="entry name" value="SBP"/>
</dbReference>
<dbReference type="Proteomes" id="UP000095651">
    <property type="component" value="Unassembled WGS sequence"/>
</dbReference>
<evidence type="ECO:0000256" key="1">
    <source>
        <dbReference type="ARBA" id="ARBA00004196"/>
    </source>
</evidence>
<evidence type="ECO:0000313" key="8">
    <source>
        <dbReference type="Proteomes" id="UP000095651"/>
    </source>
</evidence>